<evidence type="ECO:0000256" key="7">
    <source>
        <dbReference type="ARBA" id="ARBA00023136"/>
    </source>
</evidence>
<evidence type="ECO:0000256" key="6">
    <source>
        <dbReference type="ARBA" id="ARBA00022989"/>
    </source>
</evidence>
<dbReference type="PANTHER" id="PTHR23502:SF132">
    <property type="entry name" value="POLYAMINE TRANSPORTER 2-RELATED"/>
    <property type="match status" value="1"/>
</dbReference>
<keyword evidence="8" id="KW-0997">Cell inner membrane</keyword>
<dbReference type="NCBIfam" id="TIGR00710">
    <property type="entry name" value="efflux_Bcr_CflA"/>
    <property type="match status" value="1"/>
</dbReference>
<sequence length="474" mass="49945">MNIDARHRACGRFYHCAAGVLRVHDDPVELGTKRWRFCYARAMPEPTPPSFTNGPASSACRVAPLQTAPVTEPQPMTPTTLVVLLALLLGLQPVTTDLYLPALPALTEGFGASMGQAQLTLTALLLAFGVSQLVWGPLSDRYGRRPVLLVGLAAYVLAALGAALAPSMALLIVWRAVQGAAMGAAVMCARAVVRDLYEPVEGARVMSQGLTGLGLLACLSAPVGGVLSQALDWRAALFAVAAFGALTGAVVALRFRETVPADRRQPLHFGTLVRTWLHIMRHPVFLSFSALSTASYGGLFTFLATSSFVFTQVLGLSKAGYGLIMFTNSLAYIGGTFVCRALLRRFGVARTVAIAGALTLSGGGGVALLAWLGAGQAWYGAWAIVLPFYLFMVGHGIHQPCGQSGAVGPFPQTAGTASAVNGFWMMVAAFAMGDWIGIHLDGSIWPLVHGILFWTVLICAAAWLLVPRAAAAKP</sequence>
<evidence type="ECO:0000256" key="3">
    <source>
        <dbReference type="ARBA" id="ARBA00022448"/>
    </source>
</evidence>
<accession>A0A3N4UZ46</accession>
<feature type="transmembrane region" description="Helical" evidence="8">
    <location>
        <begin position="233"/>
        <end position="255"/>
    </location>
</feature>
<dbReference type="Gene3D" id="1.20.1720.10">
    <property type="entry name" value="Multidrug resistance protein D"/>
    <property type="match status" value="1"/>
</dbReference>
<keyword evidence="6 8" id="KW-1133">Transmembrane helix</keyword>
<dbReference type="GO" id="GO:0005886">
    <property type="term" value="C:plasma membrane"/>
    <property type="evidence" value="ECO:0007669"/>
    <property type="project" value="UniProtKB-SubCell"/>
</dbReference>
<dbReference type="PANTHER" id="PTHR23502">
    <property type="entry name" value="MAJOR FACILITATOR SUPERFAMILY"/>
    <property type="match status" value="1"/>
</dbReference>
<dbReference type="GO" id="GO:0042910">
    <property type="term" value="F:xenobiotic transmembrane transporter activity"/>
    <property type="evidence" value="ECO:0007669"/>
    <property type="project" value="InterPro"/>
</dbReference>
<feature type="transmembrane region" description="Helical" evidence="8">
    <location>
        <begin position="418"/>
        <end position="438"/>
    </location>
</feature>
<keyword evidence="4" id="KW-1003">Cell membrane</keyword>
<feature type="transmembrane region" description="Helical" evidence="8">
    <location>
        <begin position="284"/>
        <end position="309"/>
    </location>
</feature>
<dbReference type="SUPFAM" id="SSF103473">
    <property type="entry name" value="MFS general substrate transporter"/>
    <property type="match status" value="1"/>
</dbReference>
<evidence type="ECO:0000256" key="8">
    <source>
        <dbReference type="RuleBase" id="RU365088"/>
    </source>
</evidence>
<name>A0A3N4UZ46_9BURK</name>
<proteinExistence type="inferred from homology"/>
<dbReference type="InterPro" id="IPR020846">
    <property type="entry name" value="MFS_dom"/>
</dbReference>
<dbReference type="AlphaFoldDB" id="A0A3N4UZ46"/>
<dbReference type="GO" id="GO:1990961">
    <property type="term" value="P:xenobiotic detoxification by transmembrane export across the plasma membrane"/>
    <property type="evidence" value="ECO:0007669"/>
    <property type="project" value="InterPro"/>
</dbReference>
<evidence type="ECO:0000259" key="9">
    <source>
        <dbReference type="PROSITE" id="PS50850"/>
    </source>
</evidence>
<protein>
    <recommendedName>
        <fullName evidence="8">Bcr/CflA family efflux transporter</fullName>
    </recommendedName>
</protein>
<dbReference type="Proteomes" id="UP000272193">
    <property type="component" value="Unassembled WGS sequence"/>
</dbReference>
<feature type="transmembrane region" description="Helical" evidence="8">
    <location>
        <begin position="444"/>
        <end position="466"/>
    </location>
</feature>
<feature type="transmembrane region" description="Helical" evidence="8">
    <location>
        <begin position="172"/>
        <end position="193"/>
    </location>
</feature>
<evidence type="ECO:0000313" key="10">
    <source>
        <dbReference type="EMBL" id="RPE72839.1"/>
    </source>
</evidence>
<dbReference type="InterPro" id="IPR036259">
    <property type="entry name" value="MFS_trans_sf"/>
</dbReference>
<comment type="subcellular location">
    <subcellularLocation>
        <location evidence="8">Cell inner membrane</location>
        <topology evidence="8">Multi-pass membrane protein</topology>
    </subcellularLocation>
    <subcellularLocation>
        <location evidence="1">Cell membrane</location>
        <topology evidence="1">Multi-pass membrane protein</topology>
    </subcellularLocation>
</comment>
<dbReference type="Pfam" id="PF07690">
    <property type="entry name" value="MFS_1"/>
    <property type="match status" value="1"/>
</dbReference>
<dbReference type="InterPro" id="IPR011701">
    <property type="entry name" value="MFS"/>
</dbReference>
<reference evidence="10 11" key="1">
    <citation type="submission" date="2018-11" db="EMBL/GenBank/DDBJ databases">
        <title>Genomic Encyclopedia of Type Strains, Phase IV (KMG-IV): sequencing the most valuable type-strain genomes for metagenomic binning, comparative biology and taxonomic classification.</title>
        <authorList>
            <person name="Goeker M."/>
        </authorList>
    </citation>
    <scope>NUCLEOTIDE SEQUENCE [LARGE SCALE GENOMIC DNA]</scope>
    <source>
        <strain evidence="10 11">DSM 101684</strain>
    </source>
</reference>
<evidence type="ECO:0000256" key="5">
    <source>
        <dbReference type="ARBA" id="ARBA00022692"/>
    </source>
</evidence>
<comment type="similarity">
    <text evidence="2 8">Belongs to the major facilitator superfamily. Bcr/CmlA family.</text>
</comment>
<feature type="transmembrane region" description="Helical" evidence="8">
    <location>
        <begin position="114"/>
        <end position="135"/>
    </location>
</feature>
<feature type="transmembrane region" description="Helical" evidence="8">
    <location>
        <begin position="378"/>
        <end position="397"/>
    </location>
</feature>
<feature type="transmembrane region" description="Helical" evidence="8">
    <location>
        <begin position="205"/>
        <end position="227"/>
    </location>
</feature>
<evidence type="ECO:0000256" key="1">
    <source>
        <dbReference type="ARBA" id="ARBA00004651"/>
    </source>
</evidence>
<dbReference type="PROSITE" id="PS50850">
    <property type="entry name" value="MFS"/>
    <property type="match status" value="1"/>
</dbReference>
<dbReference type="InterPro" id="IPR004812">
    <property type="entry name" value="Efflux_drug-R_Bcr/CmlA"/>
</dbReference>
<feature type="transmembrane region" description="Helical" evidence="8">
    <location>
        <begin position="147"/>
        <end position="166"/>
    </location>
</feature>
<evidence type="ECO:0000256" key="4">
    <source>
        <dbReference type="ARBA" id="ARBA00022475"/>
    </source>
</evidence>
<organism evidence="10 11">
    <name type="scientific">Tibeticola sediminis</name>
    <dbReference type="NCBI Taxonomy" id="1917811"/>
    <lineage>
        <taxon>Bacteria</taxon>
        <taxon>Pseudomonadati</taxon>
        <taxon>Pseudomonadota</taxon>
        <taxon>Betaproteobacteria</taxon>
        <taxon>Burkholderiales</taxon>
        <taxon>Comamonadaceae</taxon>
        <taxon>Tibeticola</taxon>
    </lineage>
</organism>
<dbReference type="CDD" id="cd17320">
    <property type="entry name" value="MFS_MdfA_MDR_like"/>
    <property type="match status" value="1"/>
</dbReference>
<feature type="transmembrane region" description="Helical" evidence="8">
    <location>
        <begin position="321"/>
        <end position="343"/>
    </location>
</feature>
<dbReference type="EMBL" id="RKQL01000001">
    <property type="protein sequence ID" value="RPE72839.1"/>
    <property type="molecule type" value="Genomic_DNA"/>
</dbReference>
<keyword evidence="5 8" id="KW-0812">Transmembrane</keyword>
<comment type="caution">
    <text evidence="10">The sequence shown here is derived from an EMBL/GenBank/DDBJ whole genome shotgun (WGS) entry which is preliminary data.</text>
</comment>
<evidence type="ECO:0000313" key="11">
    <source>
        <dbReference type="Proteomes" id="UP000272193"/>
    </source>
</evidence>
<feature type="transmembrane region" description="Helical" evidence="8">
    <location>
        <begin position="352"/>
        <end position="372"/>
    </location>
</feature>
<keyword evidence="3 8" id="KW-0813">Transport</keyword>
<keyword evidence="11" id="KW-1185">Reference proteome</keyword>
<evidence type="ECO:0000256" key="2">
    <source>
        <dbReference type="ARBA" id="ARBA00006236"/>
    </source>
</evidence>
<keyword evidence="7 8" id="KW-0472">Membrane</keyword>
<gene>
    <name evidence="10" type="ORF">EDC62_0545</name>
</gene>
<feature type="transmembrane region" description="Helical" evidence="8">
    <location>
        <begin position="81"/>
        <end position="102"/>
    </location>
</feature>
<feature type="domain" description="Major facilitator superfamily (MFS) profile" evidence="9">
    <location>
        <begin position="81"/>
        <end position="470"/>
    </location>
</feature>